<dbReference type="Proteomes" id="UP000587396">
    <property type="component" value="Unassembled WGS sequence"/>
</dbReference>
<dbReference type="PANTHER" id="PTHR32329">
    <property type="entry name" value="BIFUNCTIONAL PROTEIN [INCLUDES 2-HYDROXYACYL-COA DEHYDRATASE (N-TER) AND ITS ACTIVATOR DOMAIN (C_TERM)-RELATED"/>
    <property type="match status" value="1"/>
</dbReference>
<feature type="region of interest" description="Disordered" evidence="1">
    <location>
        <begin position="445"/>
        <end position="500"/>
    </location>
</feature>
<dbReference type="EMBL" id="JACMSE010000006">
    <property type="protein sequence ID" value="MBC2889684.1"/>
    <property type="molecule type" value="Genomic_DNA"/>
</dbReference>
<dbReference type="PANTHER" id="PTHR32329:SF2">
    <property type="entry name" value="BIFUNCTIONAL PROTEIN [INCLUDES 2-HYDROXYACYL-COA DEHYDRATASE (N-TER) AND ITS ACTIVATOR DOMAIN (C_TERM)"/>
    <property type="match status" value="1"/>
</dbReference>
<accession>A0A842JE32</accession>
<name>A0A842JE32_9ACTN</name>
<evidence type="ECO:0000313" key="4">
    <source>
        <dbReference type="Proteomes" id="UP000587396"/>
    </source>
</evidence>
<organism evidence="3 4">
    <name type="scientific">Gordonibacter massiliensis</name>
    <name type="common">ex Traore et al. 2017</name>
    <dbReference type="NCBI Taxonomy" id="1841863"/>
    <lineage>
        <taxon>Bacteria</taxon>
        <taxon>Bacillati</taxon>
        <taxon>Actinomycetota</taxon>
        <taxon>Coriobacteriia</taxon>
        <taxon>Eggerthellales</taxon>
        <taxon>Eggerthellaceae</taxon>
        <taxon>Gordonibacter</taxon>
    </lineage>
</organism>
<proteinExistence type="predicted"/>
<feature type="domain" description="DUF2229" evidence="2">
    <location>
        <begin position="107"/>
        <end position="324"/>
    </location>
</feature>
<dbReference type="AlphaFoldDB" id="A0A842JE32"/>
<sequence length="730" mass="76726">RSSLVDAARLGALAPKRSAVRCGGCGCACALTVVEFEGSRRFVSGNRCERAHAFLDGAAAGAGSSADRRQVVPRRDAGRAPNVVALERKLLARFGDVAGAGPRAEARVGLMDALNAYENLPFWHTLLRELGFSVLMPRRDEGVAAAEGLETIPSESVCQPAKVVHARFYDLAGRGARAVLMPRYERGSRCPVSSCYADAVRDSVPLVHEGAVSLVAPTLGAVRPEGIACSEADRAELLASLGRIAPEGAPLGADELEGALEAGLAAQRAFEDAVARATERALAWVHAVPGRHGAVLAGRPYHVDAALSHEVDGVVERLGLAVLPPLGLAGRLRAAREARSGAAWPVSSAGALASPPWKPAKRLVGLARFVAEDPSLELVCLRSFGCGFDALGADEARDVLEAAHRSFTVLKIDDIVDTAHLRIRLRTLAEAVEARDLRVAGEGFSDAAPARTTGGEPAGLGGSAETAVAAGVEDPSTPALRASAQDDKGDRPCASSRDGEGAVPLLGRIGRADLERARVGVNPDVCHTVASLAGRAARLVEADPSVRRLSVPRVCERCLLDALPRLVERACGRAVEIEWEDAWPAGLDAPAPLPAPADDDRPRIGILGNALLCFDAYLNDGLVAFVERLGCRAVLPDPANLFVDDVRYGAQLDAFEAAGVDHVVYLQSFGCLKGHVHARGALHEAARRHPNMPVTVVDYDPEASALNRENRIRLAVAAAHQARAKRPSGA</sequence>
<dbReference type="Pfam" id="PF09989">
    <property type="entry name" value="DUF2229"/>
    <property type="match status" value="1"/>
</dbReference>
<dbReference type="RefSeq" id="WP_221898997.1">
    <property type="nucleotide sequence ID" value="NZ_JACMSE010000006.1"/>
</dbReference>
<evidence type="ECO:0000256" key="1">
    <source>
        <dbReference type="SAM" id="MobiDB-lite"/>
    </source>
</evidence>
<reference evidence="3 4" key="1">
    <citation type="submission" date="2020-08" db="EMBL/GenBank/DDBJ databases">
        <authorList>
            <person name="Liu C."/>
            <person name="Sun Q."/>
        </authorList>
    </citation>
    <scope>NUCLEOTIDE SEQUENCE [LARGE SCALE GENOMIC DNA]</scope>
    <source>
        <strain evidence="3 4">N22</strain>
    </source>
</reference>
<dbReference type="InterPro" id="IPR051805">
    <property type="entry name" value="Dehydratase_Activator_Redct"/>
</dbReference>
<feature type="non-terminal residue" evidence="3">
    <location>
        <position position="1"/>
    </location>
</feature>
<keyword evidence="4" id="KW-1185">Reference proteome</keyword>
<dbReference type="InterPro" id="IPR018709">
    <property type="entry name" value="CoA_activase_DUF2229"/>
</dbReference>
<protein>
    <recommendedName>
        <fullName evidence="2">DUF2229 domain-containing protein</fullName>
    </recommendedName>
</protein>
<evidence type="ECO:0000313" key="3">
    <source>
        <dbReference type="EMBL" id="MBC2889684.1"/>
    </source>
</evidence>
<gene>
    <name evidence="3" type="ORF">H7313_10065</name>
</gene>
<comment type="caution">
    <text evidence="3">The sequence shown here is derived from an EMBL/GenBank/DDBJ whole genome shotgun (WGS) entry which is preliminary data.</text>
</comment>
<evidence type="ECO:0000259" key="2">
    <source>
        <dbReference type="Pfam" id="PF09989"/>
    </source>
</evidence>